<dbReference type="Proteomes" id="UP000236724">
    <property type="component" value="Unassembled WGS sequence"/>
</dbReference>
<dbReference type="AlphaFoldDB" id="A0A1H6F5S2"/>
<name>A0A1H6F5S2_9GAMM</name>
<evidence type="ECO:0008006" key="3">
    <source>
        <dbReference type="Google" id="ProtNLM"/>
    </source>
</evidence>
<gene>
    <name evidence="1" type="ORF">MBHS_00170</name>
</gene>
<protein>
    <recommendedName>
        <fullName evidence="3">Zinc-ribbon domain-containing protein</fullName>
    </recommendedName>
</protein>
<dbReference type="EMBL" id="FMSV02000044">
    <property type="protein sequence ID" value="SEH04324.1"/>
    <property type="molecule type" value="Genomic_DNA"/>
</dbReference>
<organism evidence="1 2">
    <name type="scientific">Candidatus Venteria ishoeyi</name>
    <dbReference type="NCBI Taxonomy" id="1899563"/>
    <lineage>
        <taxon>Bacteria</taxon>
        <taxon>Pseudomonadati</taxon>
        <taxon>Pseudomonadota</taxon>
        <taxon>Gammaproteobacteria</taxon>
        <taxon>Thiotrichales</taxon>
        <taxon>Thiotrichaceae</taxon>
        <taxon>Venteria</taxon>
    </lineage>
</organism>
<keyword evidence="2" id="KW-1185">Reference proteome</keyword>
<evidence type="ECO:0000313" key="2">
    <source>
        <dbReference type="Proteomes" id="UP000236724"/>
    </source>
</evidence>
<sequence length="48" mass="5448">MALINCKECNHQVSNKADKCPQCGYPIRLRVKEIRKSSLEIKGTLLDC</sequence>
<reference evidence="1 2" key="1">
    <citation type="submission" date="2016-10" db="EMBL/GenBank/DDBJ databases">
        <authorList>
            <person name="de Groot N.N."/>
        </authorList>
    </citation>
    <scope>NUCLEOTIDE SEQUENCE [LARGE SCALE GENOMIC DNA]</scope>
    <source>
        <strain evidence="1">MBHS1</strain>
    </source>
</reference>
<proteinExistence type="predicted"/>
<accession>A0A1H6F5S2</accession>
<evidence type="ECO:0000313" key="1">
    <source>
        <dbReference type="EMBL" id="SEH04324.1"/>
    </source>
</evidence>